<dbReference type="InterPro" id="IPR000581">
    <property type="entry name" value="ILV_EDD_N"/>
</dbReference>
<keyword evidence="5" id="KW-0456">Lyase</keyword>
<evidence type="ECO:0000256" key="2">
    <source>
        <dbReference type="ARBA" id="ARBA00022723"/>
    </source>
</evidence>
<name>A0A0F9D481_9ZZZZ</name>
<dbReference type="GO" id="GO:0051536">
    <property type="term" value="F:iron-sulfur cluster binding"/>
    <property type="evidence" value="ECO:0007669"/>
    <property type="project" value="UniProtKB-KW"/>
</dbReference>
<dbReference type="PANTHER" id="PTHR43183:SF2">
    <property type="entry name" value="DIHYDROXY-ACID DEHYDRATASE"/>
    <property type="match status" value="1"/>
</dbReference>
<reference evidence="7" key="1">
    <citation type="journal article" date="2015" name="Nature">
        <title>Complex archaea that bridge the gap between prokaryotes and eukaryotes.</title>
        <authorList>
            <person name="Spang A."/>
            <person name="Saw J.H."/>
            <person name="Jorgensen S.L."/>
            <person name="Zaremba-Niedzwiedzka K."/>
            <person name="Martijn J."/>
            <person name="Lind A.E."/>
            <person name="van Eijk R."/>
            <person name="Schleper C."/>
            <person name="Guy L."/>
            <person name="Ettema T.J."/>
        </authorList>
    </citation>
    <scope>NUCLEOTIDE SEQUENCE</scope>
</reference>
<keyword evidence="2" id="KW-0479">Metal-binding</keyword>
<keyword evidence="4" id="KW-0411">Iron-sulfur</keyword>
<evidence type="ECO:0000256" key="5">
    <source>
        <dbReference type="ARBA" id="ARBA00023239"/>
    </source>
</evidence>
<evidence type="ECO:0000313" key="7">
    <source>
        <dbReference type="EMBL" id="KKL56558.1"/>
    </source>
</evidence>
<dbReference type="AlphaFoldDB" id="A0A0F9D481"/>
<keyword evidence="3" id="KW-0408">Iron</keyword>
<feature type="non-terminal residue" evidence="7">
    <location>
        <position position="123"/>
    </location>
</feature>
<dbReference type="Pfam" id="PF00920">
    <property type="entry name" value="ILVD_EDD_N"/>
    <property type="match status" value="1"/>
</dbReference>
<comment type="similarity">
    <text evidence="1">Belongs to the IlvD/Edd family.</text>
</comment>
<evidence type="ECO:0000256" key="3">
    <source>
        <dbReference type="ARBA" id="ARBA00023004"/>
    </source>
</evidence>
<protein>
    <recommendedName>
        <fullName evidence="6">Dihydroxy-acid/6-phosphogluconate dehydratase N-terminal domain-containing protein</fullName>
    </recommendedName>
</protein>
<dbReference type="InterPro" id="IPR052352">
    <property type="entry name" value="Sugar_Degrad_Dehydratases"/>
</dbReference>
<feature type="domain" description="Dihydroxy-acid/6-phosphogluconate dehydratase N-terminal" evidence="6">
    <location>
        <begin position="43"/>
        <end position="123"/>
    </location>
</feature>
<dbReference type="InterPro" id="IPR037237">
    <property type="entry name" value="IlvD/EDD_N"/>
</dbReference>
<dbReference type="SUPFAM" id="SSF143975">
    <property type="entry name" value="IlvD/EDD N-terminal domain-like"/>
    <property type="match status" value="1"/>
</dbReference>
<accession>A0A0F9D481</accession>
<proteinExistence type="inferred from homology"/>
<dbReference type="GO" id="GO:0046872">
    <property type="term" value="F:metal ion binding"/>
    <property type="evidence" value="ECO:0007669"/>
    <property type="project" value="UniProtKB-KW"/>
</dbReference>
<evidence type="ECO:0000256" key="4">
    <source>
        <dbReference type="ARBA" id="ARBA00023014"/>
    </source>
</evidence>
<dbReference type="PANTHER" id="PTHR43183">
    <property type="entry name" value="HYPOTHETICAL DIHYDROXYACID DEHYDRATASE (EUROFUNG)-RELATED"/>
    <property type="match status" value="1"/>
</dbReference>
<comment type="caution">
    <text evidence="7">The sequence shown here is derived from an EMBL/GenBank/DDBJ whole genome shotgun (WGS) entry which is preliminary data.</text>
</comment>
<evidence type="ECO:0000259" key="6">
    <source>
        <dbReference type="Pfam" id="PF00920"/>
    </source>
</evidence>
<evidence type="ECO:0000256" key="1">
    <source>
        <dbReference type="ARBA" id="ARBA00006486"/>
    </source>
</evidence>
<gene>
    <name evidence="7" type="ORF">LCGC14_2244190</name>
</gene>
<sequence>MTKTKNYEDLRSARWMAPDDFRSFGHRSRTMQMGYGPEDWQGKPIIAVLNTWSEAQPCHMHFKDRVEWVKRGILQAGGFPMELPALSLSENFVKPTTMLYRNMLAMEVEELLRSHPIDGAVLM</sequence>
<organism evidence="7">
    <name type="scientific">marine sediment metagenome</name>
    <dbReference type="NCBI Taxonomy" id="412755"/>
    <lineage>
        <taxon>unclassified sequences</taxon>
        <taxon>metagenomes</taxon>
        <taxon>ecological metagenomes</taxon>
    </lineage>
</organism>
<dbReference type="GO" id="GO:0016829">
    <property type="term" value="F:lyase activity"/>
    <property type="evidence" value="ECO:0007669"/>
    <property type="project" value="UniProtKB-KW"/>
</dbReference>
<dbReference type="EMBL" id="LAZR01030450">
    <property type="protein sequence ID" value="KKL56558.1"/>
    <property type="molecule type" value="Genomic_DNA"/>
</dbReference>